<dbReference type="PANTHER" id="PTHR30349:SF41">
    <property type="entry name" value="INTEGRASE_RECOMBINASE PROTEIN MJ0367-RELATED"/>
    <property type="match status" value="1"/>
</dbReference>
<dbReference type="SUPFAM" id="SSF56349">
    <property type="entry name" value="DNA breaking-rejoining enzymes"/>
    <property type="match status" value="1"/>
</dbReference>
<feature type="domain" description="Core-binding (CB)" evidence="7">
    <location>
        <begin position="170"/>
        <end position="253"/>
    </location>
</feature>
<keyword evidence="4" id="KW-0233">DNA recombination</keyword>
<evidence type="ECO:0000256" key="4">
    <source>
        <dbReference type="ARBA" id="ARBA00023172"/>
    </source>
</evidence>
<evidence type="ECO:0000313" key="9">
    <source>
        <dbReference type="Proteomes" id="UP001320715"/>
    </source>
</evidence>
<name>A0ABT1CT09_9HYPH</name>
<protein>
    <submittedName>
        <fullName evidence="8">Tyrosine-type recombinase/integrase</fullName>
    </submittedName>
</protein>
<reference evidence="8 9" key="1">
    <citation type="submission" date="2020-01" db="EMBL/GenBank/DDBJ databases">
        <title>Genomes of bacteria type strains.</title>
        <authorList>
            <person name="Chen J."/>
            <person name="Zhu S."/>
            <person name="Yang J."/>
        </authorList>
    </citation>
    <scope>NUCLEOTIDE SEQUENCE [LARGE SCALE GENOMIC DNA]</scope>
    <source>
        <strain evidence="8 9">DSM 16655</strain>
    </source>
</reference>
<dbReference type="PROSITE" id="PS51900">
    <property type="entry name" value="CB"/>
    <property type="match status" value="1"/>
</dbReference>
<sequence>MSRKHDPTKARRHWVYSREEVREMYGVCDGTISNWVRAGLKPVENTRPQLFAGYKLRQFLTNMRWPDGRPPQNGRLFCSVCIGFKALVTETINTSSVGTTCLSVTGMCTDCHSMLQADLSPDVVPEIFAASINLPGDSSEVIGDGVSGAVCRNGASIPPETNSANLHRLYDFRIYLESNRELDERTVDEYLRAVSRMSLLLGHKPFEQISIADARRFKDELRRRRELGGSQGLSGSTVLHTLSCCGTLFTWLQRRPAITMDPDLPGYFKLSRKERAAESSMVKGTSLNFDQALCLFMAMPASTPIEVRNRAVIAMLTTTGIRVAALVTLRGKHVNIMTRWINQDPREVNTKFSKHIHTYCLDLGYGLLDAIQEWDRWRQANGFGRDAPFFLPDRYIQSNAIGLGYRSAETSVPECWKSDDPIQRIIKDAAQAADIPEENISSHDFRKILHPFLSKRGSMAIIEEVALQLNLGHTPTETIRKHYASMQNGEREEILDELCRRALSHRTELELYLAFERGEITLADPDYERARGIYERNSEG</sequence>
<dbReference type="InterPro" id="IPR002104">
    <property type="entry name" value="Integrase_catalytic"/>
</dbReference>
<dbReference type="Proteomes" id="UP001320715">
    <property type="component" value="Unassembled WGS sequence"/>
</dbReference>
<evidence type="ECO:0000259" key="7">
    <source>
        <dbReference type="PROSITE" id="PS51900"/>
    </source>
</evidence>
<dbReference type="InterPro" id="IPR044068">
    <property type="entry name" value="CB"/>
</dbReference>
<evidence type="ECO:0000259" key="6">
    <source>
        <dbReference type="PROSITE" id="PS51898"/>
    </source>
</evidence>
<accession>A0ABT1CT09</accession>
<keyword evidence="3 5" id="KW-0238">DNA-binding</keyword>
<dbReference type="RefSeq" id="WP_252916051.1">
    <property type="nucleotide sequence ID" value="NZ_JAAAML010000002.1"/>
</dbReference>
<proteinExistence type="inferred from homology"/>
<evidence type="ECO:0000256" key="5">
    <source>
        <dbReference type="PROSITE-ProRule" id="PRU01248"/>
    </source>
</evidence>
<evidence type="ECO:0000256" key="2">
    <source>
        <dbReference type="ARBA" id="ARBA00022908"/>
    </source>
</evidence>
<comment type="caution">
    <text evidence="8">The sequence shown here is derived from an EMBL/GenBank/DDBJ whole genome shotgun (WGS) entry which is preliminary data.</text>
</comment>
<dbReference type="InterPro" id="IPR004107">
    <property type="entry name" value="Integrase_SAM-like_N"/>
</dbReference>
<dbReference type="Pfam" id="PF00589">
    <property type="entry name" value="Phage_integrase"/>
    <property type="match status" value="1"/>
</dbReference>
<dbReference type="EMBL" id="JAAAML010000002">
    <property type="protein sequence ID" value="MCO6409058.1"/>
    <property type="molecule type" value="Genomic_DNA"/>
</dbReference>
<organism evidence="8 9">
    <name type="scientific">Hoeflea alexandrii</name>
    <dbReference type="NCBI Taxonomy" id="288436"/>
    <lineage>
        <taxon>Bacteria</taxon>
        <taxon>Pseudomonadati</taxon>
        <taxon>Pseudomonadota</taxon>
        <taxon>Alphaproteobacteria</taxon>
        <taxon>Hyphomicrobiales</taxon>
        <taxon>Rhizobiaceae</taxon>
        <taxon>Hoeflea</taxon>
    </lineage>
</organism>
<dbReference type="Gene3D" id="1.10.150.130">
    <property type="match status" value="1"/>
</dbReference>
<dbReference type="PROSITE" id="PS51898">
    <property type="entry name" value="TYR_RECOMBINASE"/>
    <property type="match status" value="1"/>
</dbReference>
<gene>
    <name evidence="8" type="ORF">GTW23_12805</name>
</gene>
<feature type="domain" description="Tyr recombinase" evidence="6">
    <location>
        <begin position="282"/>
        <end position="496"/>
    </location>
</feature>
<dbReference type="InterPro" id="IPR013762">
    <property type="entry name" value="Integrase-like_cat_sf"/>
</dbReference>
<dbReference type="InterPro" id="IPR010998">
    <property type="entry name" value="Integrase_recombinase_N"/>
</dbReference>
<dbReference type="PANTHER" id="PTHR30349">
    <property type="entry name" value="PHAGE INTEGRASE-RELATED"/>
    <property type="match status" value="1"/>
</dbReference>
<evidence type="ECO:0000256" key="1">
    <source>
        <dbReference type="ARBA" id="ARBA00008857"/>
    </source>
</evidence>
<evidence type="ECO:0000313" key="8">
    <source>
        <dbReference type="EMBL" id="MCO6409058.1"/>
    </source>
</evidence>
<evidence type="ECO:0000256" key="3">
    <source>
        <dbReference type="ARBA" id="ARBA00023125"/>
    </source>
</evidence>
<keyword evidence="9" id="KW-1185">Reference proteome</keyword>
<dbReference type="CDD" id="cd00397">
    <property type="entry name" value="DNA_BRE_C"/>
    <property type="match status" value="1"/>
</dbReference>
<keyword evidence="2" id="KW-0229">DNA integration</keyword>
<comment type="similarity">
    <text evidence="1">Belongs to the 'phage' integrase family.</text>
</comment>
<dbReference type="InterPro" id="IPR050090">
    <property type="entry name" value="Tyrosine_recombinase_XerCD"/>
</dbReference>
<dbReference type="Gene3D" id="1.10.443.10">
    <property type="entry name" value="Intergrase catalytic core"/>
    <property type="match status" value="1"/>
</dbReference>
<dbReference type="InterPro" id="IPR011010">
    <property type="entry name" value="DNA_brk_join_enz"/>
</dbReference>
<dbReference type="Pfam" id="PF13495">
    <property type="entry name" value="Phage_int_SAM_4"/>
    <property type="match status" value="1"/>
</dbReference>